<sequence length="61" mass="6887">MPAVTQHKVKGQQNRAFPGLIVPDQNVTVMSEAQVQFRKLLKFCSISRVIRGIFIPLYTAD</sequence>
<protein>
    <submittedName>
        <fullName evidence="1">Uncharacterized protein</fullName>
    </submittedName>
</protein>
<accession>A0A2P1BNE3</accession>
<geneLocation type="plasmid" evidence="1">
    <name>pUJ-1KPC</name>
</geneLocation>
<proteinExistence type="predicted"/>
<organism evidence="1">
    <name type="scientific">Klebsiella pneumoniae</name>
    <dbReference type="NCBI Taxonomy" id="573"/>
    <lineage>
        <taxon>Bacteria</taxon>
        <taxon>Pseudomonadati</taxon>
        <taxon>Pseudomonadota</taxon>
        <taxon>Gammaproteobacteria</taxon>
        <taxon>Enterobacterales</taxon>
        <taxon>Enterobacteriaceae</taxon>
        <taxon>Klebsiella/Raoultella group</taxon>
        <taxon>Klebsiella</taxon>
        <taxon>Klebsiella pneumoniae complex</taxon>
    </lineage>
</organism>
<dbReference type="EMBL" id="MG700548">
    <property type="protein sequence ID" value="AVI43271.1"/>
    <property type="molecule type" value="Genomic_DNA"/>
</dbReference>
<reference evidence="1" key="1">
    <citation type="submission" date="2017-12" db="EMBL/GenBank/DDBJ databases">
        <title>Insights into the successfully spreading KPC-encoding IncII plasmids.</title>
        <authorList>
            <person name="Brandt C."/>
            <person name="Pletz M.W."/>
            <person name="Makarewicz O."/>
        </authorList>
    </citation>
    <scope>NUCLEOTIDE SEQUENCE</scope>
    <source>
        <strain evidence="1">UR15381</strain>
        <plasmid evidence="1">pUJ-1KPC</plasmid>
    </source>
</reference>
<name>A0A2P1BNE3_KLEPN</name>
<evidence type="ECO:0000313" key="1">
    <source>
        <dbReference type="EMBL" id="AVI43271.1"/>
    </source>
</evidence>
<dbReference type="AlphaFoldDB" id="A0A2P1BNE3"/>
<keyword evidence="1" id="KW-0614">Plasmid</keyword>